<dbReference type="InterPro" id="IPR006748">
    <property type="entry name" value="NH2Glyco/OHUrea_AB-resist_kin"/>
</dbReference>
<evidence type="ECO:0000313" key="2">
    <source>
        <dbReference type="Proteomes" id="UP001526201"/>
    </source>
</evidence>
<protein>
    <submittedName>
        <fullName evidence="1">Aminoglycoside resistance protein</fullName>
    </submittedName>
</protein>
<dbReference type="SUPFAM" id="SSF56112">
    <property type="entry name" value="Protein kinase-like (PK-like)"/>
    <property type="match status" value="1"/>
</dbReference>
<keyword evidence="2" id="KW-1185">Reference proteome</keyword>
<sequence>MVTGLPADAVLAQLEQWQLRPDGPAIHGHGTLVQPVRTAEETAAVLKLGSADAGSEHEHLVLRRWGGSGAVRLLRADPHRRALLLERLRPQHLDSLSDYEACGVVGELYHRLHVPALPQLRTLTSLVEQWLGEFSVLPRNAPIPHRLVEQASALGRDLIADRSGADRVVLHGNLHSGNVLTAGREPWLAIAPRPINGDPHFEIAPMLWHQWDELAGYVRDGVRTRLHTLLDAAGLDEDRARGWAIVRVIHAAVREVDSGSDAAAITRYIALAKAVQD</sequence>
<gene>
    <name evidence="1" type="ORF">H7J73_20510</name>
</gene>
<dbReference type="Proteomes" id="UP001526201">
    <property type="component" value="Unassembled WGS sequence"/>
</dbReference>
<comment type="caution">
    <text evidence="1">The sequence shown here is derived from an EMBL/GenBank/DDBJ whole genome shotgun (WGS) entry which is preliminary data.</text>
</comment>
<dbReference type="EMBL" id="JACKTY010000033">
    <property type="protein sequence ID" value="MCV7228400.1"/>
    <property type="molecule type" value="Genomic_DNA"/>
</dbReference>
<reference evidence="1 2" key="1">
    <citation type="journal article" date="2022" name="BMC Genomics">
        <title>Comparative genome analysis of mycobacteria focusing on tRNA and non-coding RNA.</title>
        <authorList>
            <person name="Behra P.R.K."/>
            <person name="Pettersson B.M.F."/>
            <person name="Ramesh M."/>
            <person name="Das S."/>
            <person name="Dasgupta S."/>
            <person name="Kirsebom L.A."/>
        </authorList>
    </citation>
    <scope>NUCLEOTIDE SEQUENCE [LARGE SCALE GENOMIC DNA]</scope>
    <source>
        <strain evidence="1 2">DSM 44078</strain>
    </source>
</reference>
<accession>A0ABT3CFY9</accession>
<proteinExistence type="predicted"/>
<evidence type="ECO:0000313" key="1">
    <source>
        <dbReference type="EMBL" id="MCV7228400.1"/>
    </source>
</evidence>
<dbReference type="Pfam" id="PF04655">
    <property type="entry name" value="APH_6_hur"/>
    <property type="match status" value="1"/>
</dbReference>
<organism evidence="1 2">
    <name type="scientific">Mycolicibacterium komossense</name>
    <dbReference type="NCBI Taxonomy" id="1779"/>
    <lineage>
        <taxon>Bacteria</taxon>
        <taxon>Bacillati</taxon>
        <taxon>Actinomycetota</taxon>
        <taxon>Actinomycetes</taxon>
        <taxon>Mycobacteriales</taxon>
        <taxon>Mycobacteriaceae</taxon>
        <taxon>Mycolicibacterium</taxon>
    </lineage>
</organism>
<dbReference type="InterPro" id="IPR011009">
    <property type="entry name" value="Kinase-like_dom_sf"/>
</dbReference>
<name>A0ABT3CFY9_9MYCO</name>